<feature type="transmembrane region" description="Helical" evidence="6">
    <location>
        <begin position="265"/>
        <end position="283"/>
    </location>
</feature>
<protein>
    <recommendedName>
        <fullName evidence="7">Phosphatidic acid phosphatase type 2/haloperoxidase domain-containing protein</fullName>
    </recommendedName>
</protein>
<dbReference type="GO" id="GO:0008195">
    <property type="term" value="F:phosphatidate phosphatase activity"/>
    <property type="evidence" value="ECO:0007669"/>
    <property type="project" value="TreeGrafter"/>
</dbReference>
<evidence type="ECO:0000256" key="5">
    <source>
        <dbReference type="ARBA" id="ARBA00023136"/>
    </source>
</evidence>
<evidence type="ECO:0000259" key="7">
    <source>
        <dbReference type="SMART" id="SM00014"/>
    </source>
</evidence>
<accession>A0A3D8S6W8</accession>
<comment type="caution">
    <text evidence="8">The sequence shown here is derived from an EMBL/GenBank/DDBJ whole genome shotgun (WGS) entry which is preliminary data.</text>
</comment>
<proteinExistence type="inferred from homology"/>
<dbReference type="PANTHER" id="PTHR10165:SF84">
    <property type="entry name" value="PHOSPHATIDIC ACID PHOSPHATASE BETA"/>
    <property type="match status" value="1"/>
</dbReference>
<dbReference type="PANTHER" id="PTHR10165">
    <property type="entry name" value="LIPID PHOSPHATE PHOSPHATASE"/>
    <property type="match status" value="1"/>
</dbReference>
<evidence type="ECO:0000313" key="9">
    <source>
        <dbReference type="Proteomes" id="UP000256645"/>
    </source>
</evidence>
<organism evidence="8 9">
    <name type="scientific">Coleophoma cylindrospora</name>
    <dbReference type="NCBI Taxonomy" id="1849047"/>
    <lineage>
        <taxon>Eukaryota</taxon>
        <taxon>Fungi</taxon>
        <taxon>Dikarya</taxon>
        <taxon>Ascomycota</taxon>
        <taxon>Pezizomycotina</taxon>
        <taxon>Leotiomycetes</taxon>
        <taxon>Helotiales</taxon>
        <taxon>Dermateaceae</taxon>
        <taxon>Coleophoma</taxon>
    </lineage>
</organism>
<evidence type="ECO:0000256" key="4">
    <source>
        <dbReference type="ARBA" id="ARBA00022989"/>
    </source>
</evidence>
<name>A0A3D8S6W8_9HELO</name>
<dbReference type="EMBL" id="PDLM01000003">
    <property type="protein sequence ID" value="RDW82047.1"/>
    <property type="molecule type" value="Genomic_DNA"/>
</dbReference>
<dbReference type="GO" id="GO:0046839">
    <property type="term" value="P:phospholipid dephosphorylation"/>
    <property type="evidence" value="ECO:0007669"/>
    <property type="project" value="TreeGrafter"/>
</dbReference>
<keyword evidence="4 6" id="KW-1133">Transmembrane helix</keyword>
<sequence>MSTKTPSTPDEDQDVAPDHYYQPDLAKPTKLSYWKTVWLDFACIGFVAACILPVLYMPIFFPEQRLIPMQPPVLPFRLSPLALSDFGLPPELSFPRKPELLPTWACAFVVILGPIAVISLFQIKLRSMWDFHAGTIGILKAVVATTFVQVLLKQFMGGARPYFVEVCRPDLKILKNAVDQRMLFFDITACTGNRGDLNIALQSFPSGHTANSFAVALFIALYLNAKLKPFADYGADFWSYIVTILPLLCASLISGSMLISHQHHAYDIVFGMVLGVILGTLAFRSSYAAVLDFRYNHIPLPSVSLHTQFPYEMAYMNPKARKLSVWDWWDHGKQLE</sequence>
<dbReference type="InterPro" id="IPR036938">
    <property type="entry name" value="PAP2/HPO_sf"/>
</dbReference>
<dbReference type="InterPro" id="IPR000326">
    <property type="entry name" value="PAP2/HPO"/>
</dbReference>
<feature type="domain" description="Phosphatidic acid phosphatase type 2/haloperoxidase" evidence="7">
    <location>
        <begin position="133"/>
        <end position="283"/>
    </location>
</feature>
<dbReference type="Proteomes" id="UP000256645">
    <property type="component" value="Unassembled WGS sequence"/>
</dbReference>
<comment type="subcellular location">
    <subcellularLocation>
        <location evidence="1">Membrane</location>
        <topology evidence="1">Multi-pass membrane protein</topology>
    </subcellularLocation>
</comment>
<feature type="transmembrane region" description="Helical" evidence="6">
    <location>
        <begin position="208"/>
        <end position="225"/>
    </location>
</feature>
<dbReference type="SMART" id="SM00014">
    <property type="entry name" value="acidPPc"/>
    <property type="match status" value="1"/>
</dbReference>
<feature type="transmembrane region" description="Helical" evidence="6">
    <location>
        <begin position="101"/>
        <end position="121"/>
    </location>
</feature>
<dbReference type="InterPro" id="IPR043216">
    <property type="entry name" value="PAP-like"/>
</dbReference>
<dbReference type="AlphaFoldDB" id="A0A3D8S6W8"/>
<evidence type="ECO:0000256" key="3">
    <source>
        <dbReference type="ARBA" id="ARBA00022692"/>
    </source>
</evidence>
<dbReference type="OrthoDB" id="10030083at2759"/>
<dbReference type="CDD" id="cd03390">
    <property type="entry name" value="PAP2_containing_1_like"/>
    <property type="match status" value="1"/>
</dbReference>
<feature type="transmembrane region" description="Helical" evidence="6">
    <location>
        <begin position="133"/>
        <end position="152"/>
    </location>
</feature>
<feature type="transmembrane region" description="Helical" evidence="6">
    <location>
        <begin position="237"/>
        <end position="259"/>
    </location>
</feature>
<dbReference type="GO" id="GO:0006644">
    <property type="term" value="P:phospholipid metabolic process"/>
    <property type="evidence" value="ECO:0007669"/>
    <property type="project" value="InterPro"/>
</dbReference>
<keyword evidence="3 6" id="KW-0812">Transmembrane</keyword>
<gene>
    <name evidence="8" type="ORF">BP6252_03159</name>
</gene>
<keyword evidence="5 6" id="KW-0472">Membrane</keyword>
<reference evidence="8 9" key="1">
    <citation type="journal article" date="2018" name="IMA Fungus">
        <title>IMA Genome-F 9: Draft genome sequence of Annulohypoxylon stygium, Aspergillus mulundensis, Berkeleyomyces basicola (syn. Thielaviopsis basicola), Ceratocystis smalleyi, two Cercospora beticola strains, Coleophoma cylindrospora, Fusarium fracticaudum, Phialophora cf. hyalina, and Morchella septimelata.</title>
        <authorList>
            <person name="Wingfield B.D."/>
            <person name="Bills G.F."/>
            <person name="Dong Y."/>
            <person name="Huang W."/>
            <person name="Nel W.J."/>
            <person name="Swalarsk-Parry B.S."/>
            <person name="Vaghefi N."/>
            <person name="Wilken P.M."/>
            <person name="An Z."/>
            <person name="de Beer Z.W."/>
            <person name="De Vos L."/>
            <person name="Chen L."/>
            <person name="Duong T.A."/>
            <person name="Gao Y."/>
            <person name="Hammerbacher A."/>
            <person name="Kikkert J.R."/>
            <person name="Li Y."/>
            <person name="Li H."/>
            <person name="Li K."/>
            <person name="Li Q."/>
            <person name="Liu X."/>
            <person name="Ma X."/>
            <person name="Naidoo K."/>
            <person name="Pethybridge S.J."/>
            <person name="Sun J."/>
            <person name="Steenkamp E.T."/>
            <person name="van der Nest M.A."/>
            <person name="van Wyk S."/>
            <person name="Wingfield M.J."/>
            <person name="Xiong C."/>
            <person name="Yue Q."/>
            <person name="Zhang X."/>
        </authorList>
    </citation>
    <scope>NUCLEOTIDE SEQUENCE [LARGE SCALE GENOMIC DNA]</scope>
    <source>
        <strain evidence="8 9">BP6252</strain>
    </source>
</reference>
<evidence type="ECO:0000256" key="1">
    <source>
        <dbReference type="ARBA" id="ARBA00004141"/>
    </source>
</evidence>
<keyword evidence="9" id="KW-1185">Reference proteome</keyword>
<feature type="transmembrane region" description="Helical" evidence="6">
    <location>
        <begin position="37"/>
        <end position="61"/>
    </location>
</feature>
<comment type="similarity">
    <text evidence="2">Belongs to the PA-phosphatase related phosphoesterase family.</text>
</comment>
<dbReference type="STRING" id="1849047.A0A3D8S6W8"/>
<dbReference type="Gene3D" id="1.20.144.10">
    <property type="entry name" value="Phosphatidic acid phosphatase type 2/haloperoxidase"/>
    <property type="match status" value="1"/>
</dbReference>
<evidence type="ECO:0000313" key="8">
    <source>
        <dbReference type="EMBL" id="RDW82047.1"/>
    </source>
</evidence>
<evidence type="ECO:0000256" key="6">
    <source>
        <dbReference type="SAM" id="Phobius"/>
    </source>
</evidence>
<dbReference type="GO" id="GO:0016020">
    <property type="term" value="C:membrane"/>
    <property type="evidence" value="ECO:0007669"/>
    <property type="project" value="UniProtKB-SubCell"/>
</dbReference>
<evidence type="ECO:0000256" key="2">
    <source>
        <dbReference type="ARBA" id="ARBA00008816"/>
    </source>
</evidence>
<dbReference type="SUPFAM" id="SSF48317">
    <property type="entry name" value="Acid phosphatase/Vanadium-dependent haloperoxidase"/>
    <property type="match status" value="1"/>
</dbReference>
<dbReference type="Pfam" id="PF01569">
    <property type="entry name" value="PAP2"/>
    <property type="match status" value="1"/>
</dbReference>